<dbReference type="Gene3D" id="1.10.8.60">
    <property type="match status" value="1"/>
</dbReference>
<reference evidence="6 7" key="1">
    <citation type="submission" date="2019-11" db="EMBL/GenBank/DDBJ databases">
        <authorList>
            <person name="Khan S.A."/>
            <person name="Jeon C.O."/>
            <person name="Chun B.H."/>
        </authorList>
    </citation>
    <scope>NUCLEOTIDE SEQUENCE [LARGE SCALE GENOMIC DNA]</scope>
    <source>
        <strain evidence="6 7">IMCC 1097</strain>
    </source>
</reference>
<name>A0A5Q2QEM2_9GAMM</name>
<dbReference type="PROSITE" id="PS50045">
    <property type="entry name" value="SIGMA54_INTERACT_4"/>
    <property type="match status" value="1"/>
</dbReference>
<dbReference type="InterPro" id="IPR002078">
    <property type="entry name" value="Sigma_54_int"/>
</dbReference>
<keyword evidence="4" id="KW-0804">Transcription</keyword>
<dbReference type="SUPFAM" id="SSF46689">
    <property type="entry name" value="Homeodomain-like"/>
    <property type="match status" value="1"/>
</dbReference>
<dbReference type="Gene3D" id="1.10.10.60">
    <property type="entry name" value="Homeodomain-like"/>
    <property type="match status" value="1"/>
</dbReference>
<dbReference type="InterPro" id="IPR025662">
    <property type="entry name" value="Sigma_54_int_dom_ATP-bd_1"/>
</dbReference>
<accession>A0A5Q2QEM2</accession>
<evidence type="ECO:0000256" key="1">
    <source>
        <dbReference type="ARBA" id="ARBA00022741"/>
    </source>
</evidence>
<dbReference type="InterPro" id="IPR003593">
    <property type="entry name" value="AAA+_ATPase"/>
</dbReference>
<gene>
    <name evidence="6" type="ORF">GH975_07670</name>
</gene>
<dbReference type="CDD" id="cd00009">
    <property type="entry name" value="AAA"/>
    <property type="match status" value="1"/>
</dbReference>
<evidence type="ECO:0000259" key="5">
    <source>
        <dbReference type="PROSITE" id="PS50045"/>
    </source>
</evidence>
<dbReference type="SUPFAM" id="SSF55781">
    <property type="entry name" value="GAF domain-like"/>
    <property type="match status" value="1"/>
</dbReference>
<dbReference type="SUPFAM" id="SSF52540">
    <property type="entry name" value="P-loop containing nucleoside triphosphate hydrolases"/>
    <property type="match status" value="1"/>
</dbReference>
<keyword evidence="7" id="KW-1185">Reference proteome</keyword>
<dbReference type="InterPro" id="IPR025943">
    <property type="entry name" value="Sigma_54_int_dom_ATP-bd_2"/>
</dbReference>
<dbReference type="PROSITE" id="PS00675">
    <property type="entry name" value="SIGMA54_INTERACT_1"/>
    <property type="match status" value="1"/>
</dbReference>
<dbReference type="Gene3D" id="3.40.50.300">
    <property type="entry name" value="P-loop containing nucleotide triphosphate hydrolases"/>
    <property type="match status" value="1"/>
</dbReference>
<feature type="domain" description="Sigma-54 factor interaction" evidence="5">
    <location>
        <begin position="306"/>
        <end position="530"/>
    </location>
</feature>
<keyword evidence="2" id="KW-0067">ATP-binding</keyword>
<dbReference type="EMBL" id="CP045871">
    <property type="protein sequence ID" value="QGG80457.1"/>
    <property type="molecule type" value="Genomic_DNA"/>
</dbReference>
<dbReference type="GO" id="GO:0005524">
    <property type="term" value="F:ATP binding"/>
    <property type="evidence" value="ECO:0007669"/>
    <property type="project" value="UniProtKB-KW"/>
</dbReference>
<dbReference type="InterPro" id="IPR002197">
    <property type="entry name" value="HTH_Fis"/>
</dbReference>
<dbReference type="AlphaFoldDB" id="A0A5Q2QEM2"/>
<protein>
    <submittedName>
        <fullName evidence="6">GAF domain-containing protein</fullName>
    </submittedName>
</protein>
<dbReference type="PROSITE" id="PS00676">
    <property type="entry name" value="SIGMA54_INTERACT_2"/>
    <property type="match status" value="1"/>
</dbReference>
<evidence type="ECO:0000256" key="2">
    <source>
        <dbReference type="ARBA" id="ARBA00022840"/>
    </source>
</evidence>
<keyword evidence="1" id="KW-0547">Nucleotide-binding</keyword>
<evidence type="ECO:0000313" key="6">
    <source>
        <dbReference type="EMBL" id="QGG80457.1"/>
    </source>
</evidence>
<dbReference type="FunFam" id="3.40.50.300:FF:000006">
    <property type="entry name" value="DNA-binding transcriptional regulator NtrC"/>
    <property type="match status" value="1"/>
</dbReference>
<dbReference type="GO" id="GO:0043565">
    <property type="term" value="F:sequence-specific DNA binding"/>
    <property type="evidence" value="ECO:0007669"/>
    <property type="project" value="InterPro"/>
</dbReference>
<dbReference type="PANTHER" id="PTHR32071">
    <property type="entry name" value="TRANSCRIPTIONAL REGULATORY PROTEIN"/>
    <property type="match status" value="1"/>
</dbReference>
<dbReference type="OrthoDB" id="9804019at2"/>
<dbReference type="Pfam" id="PF02954">
    <property type="entry name" value="HTH_8"/>
    <property type="match status" value="1"/>
</dbReference>
<evidence type="ECO:0000313" key="7">
    <source>
        <dbReference type="Proteomes" id="UP000388235"/>
    </source>
</evidence>
<sequence>MSAPIDLTSSAVVPKSWSRCANQYGISPTHRRPLDARRDDAGHMALREQLLPVSRPELERLETVVGKTGHSIILSDNRGTILSAASHRHYRSDFQSARLSTGQCWNEALRGTNGIGTCIAEHAPVLIHGDQHYVRAHHNLSCAAAPIFDENHQLLAVLDTSTVNPDRDPTRALHTLAMVSESARRIEQDWFRHRHAGDWLLELQTTGAAIALYALSDALSVIGLDASAHQNLSLDASWLGFDLSEHLDKPSFESLLDTLDSGLQYHVPILAQGQFLGFGHLRAPTQTVSLEAYTPPRARPSQLDQLHAGDATVRECARKAKRLIEHDVALLICGETGVGKDRFVTALHADSSRRDGPLVTVNCASIPTELIESELFGHAPGAFTGARQQGHRGKFAEADGGILFLDEIGDMPLALQSRLLRAVETGRVTPVGGSGEIQVDVRIISATHRDLDARVRDGLFRQDLLYRLRGLAIELPSVRARSDLRALLPRLLSQLSPNHHLSAAALDALCAPPWVGNFREINQCLKASVALADRLTLEVADLIGMPDGGHHDLLSQVQSTHHSAIDDAIAACDGNVTHAAKRLGISRATLYRKRAAPTE</sequence>
<dbReference type="InterPro" id="IPR003018">
    <property type="entry name" value="GAF"/>
</dbReference>
<dbReference type="GO" id="GO:0006355">
    <property type="term" value="P:regulation of DNA-templated transcription"/>
    <property type="evidence" value="ECO:0007669"/>
    <property type="project" value="InterPro"/>
</dbReference>
<dbReference type="Gene3D" id="3.30.450.40">
    <property type="match status" value="1"/>
</dbReference>
<dbReference type="RefSeq" id="WP_153713961.1">
    <property type="nucleotide sequence ID" value="NZ_CP045871.1"/>
</dbReference>
<dbReference type="KEGG" id="llp:GH975_07670"/>
<dbReference type="Pfam" id="PF01590">
    <property type="entry name" value="GAF"/>
    <property type="match status" value="1"/>
</dbReference>
<dbReference type="Proteomes" id="UP000388235">
    <property type="component" value="Chromosome"/>
</dbReference>
<evidence type="ECO:0000256" key="3">
    <source>
        <dbReference type="ARBA" id="ARBA00023015"/>
    </source>
</evidence>
<evidence type="ECO:0000256" key="4">
    <source>
        <dbReference type="ARBA" id="ARBA00023163"/>
    </source>
</evidence>
<proteinExistence type="predicted"/>
<dbReference type="InterPro" id="IPR009057">
    <property type="entry name" value="Homeodomain-like_sf"/>
</dbReference>
<organism evidence="6 7">
    <name type="scientific">Litorivicinus lipolyticus</name>
    <dbReference type="NCBI Taxonomy" id="418701"/>
    <lineage>
        <taxon>Bacteria</taxon>
        <taxon>Pseudomonadati</taxon>
        <taxon>Pseudomonadota</taxon>
        <taxon>Gammaproteobacteria</taxon>
        <taxon>Oceanospirillales</taxon>
        <taxon>Litorivicinaceae</taxon>
        <taxon>Litorivicinus</taxon>
    </lineage>
</organism>
<dbReference type="PANTHER" id="PTHR32071:SF77">
    <property type="entry name" value="TRANSCRIPTIONAL REGULATORY PROTEIN"/>
    <property type="match status" value="1"/>
</dbReference>
<dbReference type="Pfam" id="PF00158">
    <property type="entry name" value="Sigma54_activat"/>
    <property type="match status" value="1"/>
</dbReference>
<dbReference type="InterPro" id="IPR027417">
    <property type="entry name" value="P-loop_NTPase"/>
</dbReference>
<keyword evidence="3" id="KW-0805">Transcription regulation</keyword>
<dbReference type="SMART" id="SM00382">
    <property type="entry name" value="AAA"/>
    <property type="match status" value="1"/>
</dbReference>
<dbReference type="InterPro" id="IPR029016">
    <property type="entry name" value="GAF-like_dom_sf"/>
</dbReference>